<sequence length="246" mass="27530">MANTPPRQQDAFSGSGHFSARCPHSASVVLVRHHHVASEQLLRRHGTGFIVWSSAEDYLVLTANHVITLEEHEMNDEVEIVVKMPGSGDYLPATLLRSDTSRDIALLRVTNNDDKSKIARRPLTFDDRLPPPVGTVVVLLGYFAPDGDVQMPLKVLPRMRLLWILIKGLMRRSRQTVLQLKVVQGHRPLIAEHKVVGLLTSAVHSVDVYRTVPTLKAVFQLWLLVEETDQRTVNDLIPLLAALEAQ</sequence>
<dbReference type="InterPro" id="IPR009003">
    <property type="entry name" value="Peptidase_S1_PA"/>
</dbReference>
<dbReference type="EMBL" id="CAJGYO010000006">
    <property type="protein sequence ID" value="CAD6240714.1"/>
    <property type="molecule type" value="Genomic_DNA"/>
</dbReference>
<gene>
    <name evidence="1" type="ORF">NCGR_LOCUS27232</name>
</gene>
<evidence type="ECO:0000313" key="2">
    <source>
        <dbReference type="Proteomes" id="UP000604825"/>
    </source>
</evidence>
<evidence type="ECO:0000313" key="1">
    <source>
        <dbReference type="EMBL" id="CAD6240714.1"/>
    </source>
</evidence>
<organism evidence="1 2">
    <name type="scientific">Miscanthus lutarioriparius</name>
    <dbReference type="NCBI Taxonomy" id="422564"/>
    <lineage>
        <taxon>Eukaryota</taxon>
        <taxon>Viridiplantae</taxon>
        <taxon>Streptophyta</taxon>
        <taxon>Embryophyta</taxon>
        <taxon>Tracheophyta</taxon>
        <taxon>Spermatophyta</taxon>
        <taxon>Magnoliopsida</taxon>
        <taxon>Liliopsida</taxon>
        <taxon>Poales</taxon>
        <taxon>Poaceae</taxon>
        <taxon>PACMAD clade</taxon>
        <taxon>Panicoideae</taxon>
        <taxon>Andropogonodae</taxon>
        <taxon>Andropogoneae</taxon>
        <taxon>Saccharinae</taxon>
        <taxon>Miscanthus</taxon>
    </lineage>
</organism>
<dbReference type="Gene3D" id="2.40.10.120">
    <property type="match status" value="1"/>
</dbReference>
<proteinExistence type="predicted"/>
<keyword evidence="2" id="KW-1185">Reference proteome</keyword>
<name>A0A811P5X2_9POAL</name>
<accession>A0A811P5X2</accession>
<protein>
    <recommendedName>
        <fullName evidence="3">Serine protease</fullName>
    </recommendedName>
</protein>
<comment type="caution">
    <text evidence="1">The sequence shown here is derived from an EMBL/GenBank/DDBJ whole genome shotgun (WGS) entry which is preliminary data.</text>
</comment>
<evidence type="ECO:0008006" key="3">
    <source>
        <dbReference type="Google" id="ProtNLM"/>
    </source>
</evidence>
<dbReference type="AlphaFoldDB" id="A0A811P5X2"/>
<dbReference type="Proteomes" id="UP000604825">
    <property type="component" value="Unassembled WGS sequence"/>
</dbReference>
<dbReference type="SUPFAM" id="SSF50494">
    <property type="entry name" value="Trypsin-like serine proteases"/>
    <property type="match status" value="1"/>
</dbReference>
<dbReference type="Pfam" id="PF13365">
    <property type="entry name" value="Trypsin_2"/>
    <property type="match status" value="1"/>
</dbReference>
<reference evidence="1" key="1">
    <citation type="submission" date="2020-10" db="EMBL/GenBank/DDBJ databases">
        <authorList>
            <person name="Han B."/>
            <person name="Lu T."/>
            <person name="Zhao Q."/>
            <person name="Huang X."/>
            <person name="Zhao Y."/>
        </authorList>
    </citation>
    <scope>NUCLEOTIDE SEQUENCE</scope>
</reference>